<gene>
    <name evidence="1" type="ORF">p300-5_00133</name>
</gene>
<accession>A0A2R4ADX3</accession>
<keyword evidence="1" id="KW-0614">Plasmid</keyword>
<name>A0A2R4ADX3_ECOLX</name>
<protein>
    <submittedName>
        <fullName evidence="1">Uncharacterized protein</fullName>
    </submittedName>
</protein>
<organism evidence="1">
    <name type="scientific">Escherichia coli</name>
    <dbReference type="NCBI Taxonomy" id="562"/>
    <lineage>
        <taxon>Bacteria</taxon>
        <taxon>Pseudomonadati</taxon>
        <taxon>Pseudomonadota</taxon>
        <taxon>Gammaproteobacteria</taxon>
        <taxon>Enterobacterales</taxon>
        <taxon>Enterobacteriaceae</taxon>
        <taxon>Escherichia</taxon>
    </lineage>
</organism>
<geneLocation type="plasmid" evidence="1">
    <name>p300-5</name>
</geneLocation>
<reference evidence="1" key="1">
    <citation type="journal article" date="2018" name="Vet. Microbiol.">
        <title>Longitudinal study of Escherichia coli plasmid resistance to extended-spectrum cephalosporins in free-range broilers.</title>
        <authorList>
            <person name="Baron S."/>
            <person name="Le Devendec L."/>
            <person name="Touzain F."/>
            <person name="Jouy E."/>
            <person name="Lucas P."/>
            <person name="de Boisseson C."/>
            <person name="Larvor E."/>
            <person name="Kempf I."/>
        </authorList>
    </citation>
    <scope>NUCLEOTIDE SEQUENCE</scope>
    <source>
        <strain evidence="1">DH5alpha</strain>
        <plasmid evidence="1">p300-5</plasmid>
    </source>
</reference>
<proteinExistence type="predicted"/>
<evidence type="ECO:0000313" key="1">
    <source>
        <dbReference type="EMBL" id="AVR62840.1"/>
    </source>
</evidence>
<dbReference type="AlphaFoldDB" id="A0A2R4ADX3"/>
<dbReference type="EMBL" id="MG692676">
    <property type="protein sequence ID" value="AVR62840.1"/>
    <property type="molecule type" value="Genomic_DNA"/>
</dbReference>
<sequence>MTAKVSEAVAFGVCFQEKVTGKHGVYMSTVTTDFIRAADLFQYQGCPGKYVLFGKPGKEMFAVFAGRDVLCQIPVALM</sequence>